<dbReference type="EMBL" id="BKCJ010037413">
    <property type="protein sequence ID" value="GEV88154.1"/>
    <property type="molecule type" value="Genomic_DNA"/>
</dbReference>
<keyword evidence="1" id="KW-0175">Coiled coil</keyword>
<proteinExistence type="predicted"/>
<feature type="coiled-coil region" evidence="1">
    <location>
        <begin position="66"/>
        <end position="95"/>
    </location>
</feature>
<organism evidence="2">
    <name type="scientific">Tanacetum cinerariifolium</name>
    <name type="common">Dalmatian daisy</name>
    <name type="synonym">Chrysanthemum cinerariifolium</name>
    <dbReference type="NCBI Taxonomy" id="118510"/>
    <lineage>
        <taxon>Eukaryota</taxon>
        <taxon>Viridiplantae</taxon>
        <taxon>Streptophyta</taxon>
        <taxon>Embryophyta</taxon>
        <taxon>Tracheophyta</taxon>
        <taxon>Spermatophyta</taxon>
        <taxon>Magnoliopsida</taxon>
        <taxon>eudicotyledons</taxon>
        <taxon>Gunneridae</taxon>
        <taxon>Pentapetalae</taxon>
        <taxon>asterids</taxon>
        <taxon>campanulids</taxon>
        <taxon>Asterales</taxon>
        <taxon>Asteraceae</taxon>
        <taxon>Asteroideae</taxon>
        <taxon>Anthemideae</taxon>
        <taxon>Anthemidinae</taxon>
        <taxon>Tanacetum</taxon>
    </lineage>
</organism>
<comment type="caution">
    <text evidence="2">The sequence shown here is derived from an EMBL/GenBank/DDBJ whole genome shotgun (WGS) entry which is preliminary data.</text>
</comment>
<reference evidence="2" key="1">
    <citation type="journal article" date="2019" name="Sci. Rep.">
        <title>Draft genome of Tanacetum cinerariifolium, the natural source of mosquito coil.</title>
        <authorList>
            <person name="Yamashiro T."/>
            <person name="Shiraishi A."/>
            <person name="Satake H."/>
            <person name="Nakayama K."/>
        </authorList>
    </citation>
    <scope>NUCLEOTIDE SEQUENCE</scope>
</reference>
<protein>
    <submittedName>
        <fullName evidence="2">Uncharacterized protein</fullName>
    </submittedName>
</protein>
<evidence type="ECO:0000313" key="2">
    <source>
        <dbReference type="EMBL" id="GEV88154.1"/>
    </source>
</evidence>
<sequence>MVSTKTITKGEGKIGIEWLRSLEHDQERVVVTFGALWRPVLVLEAWAGQTDAQRAALWHAIYDIQRKNHDLRMQLAKERHERLELKDRVARMERRRESREE</sequence>
<evidence type="ECO:0000256" key="1">
    <source>
        <dbReference type="SAM" id="Coils"/>
    </source>
</evidence>
<dbReference type="AlphaFoldDB" id="A0A699GSX5"/>
<gene>
    <name evidence="2" type="ORF">Tci_160131</name>
</gene>
<accession>A0A699GSX5</accession>
<name>A0A699GSX5_TANCI</name>